<dbReference type="Gene3D" id="3.30.830.10">
    <property type="entry name" value="Metalloenzyme, LuxS/M16 peptidase-like"/>
    <property type="match status" value="2"/>
</dbReference>
<feature type="domain" description="Peptidase M16 N-terminal" evidence="2">
    <location>
        <begin position="88"/>
        <end position="225"/>
    </location>
</feature>
<evidence type="ECO:0000256" key="1">
    <source>
        <dbReference type="SAM" id="Phobius"/>
    </source>
</evidence>
<dbReference type="EMBL" id="QMBQ01000010">
    <property type="protein sequence ID" value="RAZ72723.1"/>
    <property type="molecule type" value="Genomic_DNA"/>
</dbReference>
<reference evidence="4 5" key="1">
    <citation type="submission" date="2018-07" db="EMBL/GenBank/DDBJ databases">
        <title>Diversity of Mesorhizobium strains in Brazil.</title>
        <authorList>
            <person name="Helene L.C.F."/>
            <person name="Dall'Agnol R."/>
            <person name="Delamuta J.R.M."/>
            <person name="Hungria M."/>
        </authorList>
    </citation>
    <scope>NUCLEOTIDE SEQUENCE [LARGE SCALE GENOMIC DNA]</scope>
    <source>
        <strain evidence="4 5">CNPSo 3140</strain>
    </source>
</reference>
<keyword evidence="1" id="KW-1133">Transmembrane helix</keyword>
<dbReference type="AlphaFoldDB" id="A0A330GJX6"/>
<dbReference type="InterPro" id="IPR011249">
    <property type="entry name" value="Metalloenz_LuxS/M16"/>
</dbReference>
<dbReference type="Proteomes" id="UP000251956">
    <property type="component" value="Unassembled WGS sequence"/>
</dbReference>
<protein>
    <submittedName>
        <fullName evidence="4">Insulinase family protein</fullName>
    </submittedName>
</protein>
<dbReference type="PANTHER" id="PTHR11851">
    <property type="entry name" value="METALLOPROTEASE"/>
    <property type="match status" value="1"/>
</dbReference>
<feature type="domain" description="Peptidase M16 C-terminal" evidence="3">
    <location>
        <begin position="235"/>
        <end position="409"/>
    </location>
</feature>
<gene>
    <name evidence="4" type="ORF">DPM35_27260</name>
</gene>
<evidence type="ECO:0000259" key="2">
    <source>
        <dbReference type="Pfam" id="PF00675"/>
    </source>
</evidence>
<proteinExistence type="predicted"/>
<sequence>MEHASNFPLRGVPAWQGRRSVPHTSTVSSLRADAPSPATEEGGRIYRAFVTLCFALFFLLLPALAARAEMNIQEVKSQKGITAWLVEDHSIPLISVRFVFDGGSAQDPAGKEGLVNLMTGLFDEGAGDLDSDAFQQKLDDAGAEMSFQATRDGTYGSMRMLSEEQSGAFDLLRLAVNRPRFDQAPIDRIRAQVLSGILANERDPNTVAQQRWLRAIYGGHPYSRSDQGTKDSLTTITADDIRAFHKANFARGGLHVAVVGDIDAATLSKKLDDVFGDLPEKQTLAPVADVTPKLGQQLEVNYDLPQTSLQLAWPGVKRSDPDFFATVLMNEILGGSTFTSRLFAEVREKRGLAYGVSSDLVDNEHSHALLVTTATRSDRAAETLSIVRQVVKDMAENGPTEEELAAIKKYMIGAYAINNLDSSTSIAATLVELQVDNLGIDYMKRRAALIDAVTLADVKAAAKKLLSADPAVMVIGPPLVQVAGSGKG</sequence>
<evidence type="ECO:0000259" key="3">
    <source>
        <dbReference type="Pfam" id="PF05193"/>
    </source>
</evidence>
<keyword evidence="5" id="KW-1185">Reference proteome</keyword>
<dbReference type="SUPFAM" id="SSF63411">
    <property type="entry name" value="LuxS/MPP-like metallohydrolase"/>
    <property type="match status" value="2"/>
</dbReference>
<evidence type="ECO:0000313" key="5">
    <source>
        <dbReference type="Proteomes" id="UP000251956"/>
    </source>
</evidence>
<dbReference type="OrthoDB" id="9811314at2"/>
<keyword evidence="1" id="KW-0812">Transmembrane</keyword>
<evidence type="ECO:0000313" key="4">
    <source>
        <dbReference type="EMBL" id="RAZ72723.1"/>
    </source>
</evidence>
<dbReference type="Pfam" id="PF05193">
    <property type="entry name" value="Peptidase_M16_C"/>
    <property type="match status" value="1"/>
</dbReference>
<name>A0A330GJX6_9HYPH</name>
<dbReference type="InterPro" id="IPR050361">
    <property type="entry name" value="MPP/UQCRC_Complex"/>
</dbReference>
<organism evidence="4 5">
    <name type="scientific">Mesorhizobium atlanticum</name>
    <dbReference type="NCBI Taxonomy" id="2233532"/>
    <lineage>
        <taxon>Bacteria</taxon>
        <taxon>Pseudomonadati</taxon>
        <taxon>Pseudomonadota</taxon>
        <taxon>Alphaproteobacteria</taxon>
        <taxon>Hyphomicrobiales</taxon>
        <taxon>Phyllobacteriaceae</taxon>
        <taxon>Mesorhizobium</taxon>
    </lineage>
</organism>
<keyword evidence="1" id="KW-0472">Membrane</keyword>
<comment type="caution">
    <text evidence="4">The sequence shown here is derived from an EMBL/GenBank/DDBJ whole genome shotgun (WGS) entry which is preliminary data.</text>
</comment>
<dbReference type="InterPro" id="IPR007863">
    <property type="entry name" value="Peptidase_M16_C"/>
</dbReference>
<dbReference type="PANTHER" id="PTHR11851:SF224">
    <property type="entry name" value="PROCESSING PROTEASE"/>
    <property type="match status" value="1"/>
</dbReference>
<dbReference type="Pfam" id="PF00675">
    <property type="entry name" value="Peptidase_M16"/>
    <property type="match status" value="1"/>
</dbReference>
<dbReference type="InterPro" id="IPR011765">
    <property type="entry name" value="Pept_M16_N"/>
</dbReference>
<feature type="transmembrane region" description="Helical" evidence="1">
    <location>
        <begin position="45"/>
        <end position="66"/>
    </location>
</feature>
<accession>A0A330GJX6</accession>
<dbReference type="GO" id="GO:0046872">
    <property type="term" value="F:metal ion binding"/>
    <property type="evidence" value="ECO:0007669"/>
    <property type="project" value="InterPro"/>
</dbReference>